<gene>
    <name evidence="1" type="ORF">LYSBPC_26660</name>
</gene>
<dbReference type="Proteomes" id="UP001065593">
    <property type="component" value="Unassembled WGS sequence"/>
</dbReference>
<organism evidence="1 2">
    <name type="scientific">Lysinibacillus piscis</name>
    <dbReference type="NCBI Taxonomy" id="2518931"/>
    <lineage>
        <taxon>Bacteria</taxon>
        <taxon>Bacillati</taxon>
        <taxon>Bacillota</taxon>
        <taxon>Bacilli</taxon>
        <taxon>Bacillales</taxon>
        <taxon>Bacillaceae</taxon>
        <taxon>Lysinibacillus</taxon>
    </lineage>
</organism>
<accession>A0ABQ5NNG4</accession>
<protein>
    <recommendedName>
        <fullName evidence="3">DUF2225 domain-containing protein</fullName>
    </recommendedName>
</protein>
<reference evidence="1" key="1">
    <citation type="submission" date="2022-08" db="EMBL/GenBank/DDBJ databases">
        <title>Draft genome sequence of Lysinibacillus sp. strain KH24.</title>
        <authorList>
            <person name="Kanbe H."/>
            <person name="Itoh H."/>
        </authorList>
    </citation>
    <scope>NUCLEOTIDE SEQUENCE</scope>
    <source>
        <strain evidence="1">KH24</strain>
    </source>
</reference>
<dbReference type="InterPro" id="IPR018708">
    <property type="entry name" value="DUF2225"/>
</dbReference>
<proteinExistence type="predicted"/>
<dbReference type="EMBL" id="BRZA01000003">
    <property type="protein sequence ID" value="GLC89539.1"/>
    <property type="molecule type" value="Genomic_DNA"/>
</dbReference>
<evidence type="ECO:0008006" key="3">
    <source>
        <dbReference type="Google" id="ProtNLM"/>
    </source>
</evidence>
<dbReference type="Pfam" id="PF09986">
    <property type="entry name" value="DUF2225"/>
    <property type="match status" value="1"/>
</dbReference>
<comment type="caution">
    <text evidence="1">The sequence shown here is derived from an EMBL/GenBank/DDBJ whole genome shotgun (WGS) entry which is preliminary data.</text>
</comment>
<keyword evidence="2" id="KW-1185">Reference proteome</keyword>
<dbReference type="RefSeq" id="WP_264989343.1">
    <property type="nucleotide sequence ID" value="NZ_BRZA01000003.1"/>
</dbReference>
<evidence type="ECO:0000313" key="2">
    <source>
        <dbReference type="Proteomes" id="UP001065593"/>
    </source>
</evidence>
<name>A0ABQ5NNG4_9BACI</name>
<sequence length="227" mass="26832">MAFNIYYYESHVDCKFCKKHFTTYKVRPNRYKITEEHSDFMPVYEGLNPLLYEVAVCPHCGFAYHKSMTRTYGPFMQLIEEIYIKELRKPMNICHERTIDDAITSFKLAYLVCRASMEEALLMANIALKIAWLYRLKNDTKSERRYLVAARDFYSKSFASNQEGSERILYLHAELSLRLGDISEAKKGFSRLISDQHVSVKHRKLAKNRWENYKYDEQPTSIESISQ</sequence>
<evidence type="ECO:0000313" key="1">
    <source>
        <dbReference type="EMBL" id="GLC89539.1"/>
    </source>
</evidence>